<organism evidence="2">
    <name type="scientific">Nothobranchius kadleci</name>
    <name type="common">African annual killifish</name>
    <dbReference type="NCBI Taxonomy" id="1051664"/>
    <lineage>
        <taxon>Eukaryota</taxon>
        <taxon>Metazoa</taxon>
        <taxon>Chordata</taxon>
        <taxon>Craniata</taxon>
        <taxon>Vertebrata</taxon>
        <taxon>Euteleostomi</taxon>
        <taxon>Actinopterygii</taxon>
        <taxon>Neopterygii</taxon>
        <taxon>Teleostei</taxon>
        <taxon>Neoteleostei</taxon>
        <taxon>Acanthomorphata</taxon>
        <taxon>Ovalentaria</taxon>
        <taxon>Atherinomorphae</taxon>
        <taxon>Cyprinodontiformes</taxon>
        <taxon>Nothobranchiidae</taxon>
        <taxon>Nothobranchius</taxon>
    </lineage>
</organism>
<reference evidence="2" key="2">
    <citation type="submission" date="2016-06" db="EMBL/GenBank/DDBJ databases">
        <title>The genome of a short-lived fish provides insights into sex chromosome evolution and the genetic control of aging.</title>
        <authorList>
            <person name="Reichwald K."/>
            <person name="Felder M."/>
            <person name="Petzold A."/>
            <person name="Koch P."/>
            <person name="Groth M."/>
            <person name="Platzer M."/>
        </authorList>
    </citation>
    <scope>NUCLEOTIDE SEQUENCE</scope>
    <source>
        <tissue evidence="2">Brain</tissue>
    </source>
</reference>
<protein>
    <recommendedName>
        <fullName evidence="1">Integrase zinc-binding domain-containing protein</fullName>
    </recommendedName>
</protein>
<accession>A0A1A8CSF3</accession>
<evidence type="ECO:0000313" key="2">
    <source>
        <dbReference type="EMBL" id="SBP81636.1"/>
    </source>
</evidence>
<dbReference type="AlphaFoldDB" id="A0A1A8CSF3"/>
<evidence type="ECO:0000259" key="1">
    <source>
        <dbReference type="Pfam" id="PF17921"/>
    </source>
</evidence>
<sequence>MDIVKGKENTKRGVLQTSSRIFDPIGFLTPFTIRAKCLFQEMWESGLKWDEQLPPKLKEKWEQWCAELPLLHLVVIPRWHHIEHPDSQNVSLQVYCDASEKAYSAVAYLKGKNREGETVTSFVASKSRVAPLKKMTLPRLDFMGALIGARLGHSLLKAFDLERNQLHMWTDSMITLHWIHSSAQRWKPFVANRVTEIQELTNPELWSHCMGKTNPADLPTRGQHVQSLIDSQLWWSGPKSLPAANEREQVDENYVSTEVNCELKTKHQVVVQLTHAEQVEPLFDIEKYSRLRTVLRVTAWVKRFVTNTRSSQKLKGELTADEIRAAERYWVKQTQESSFSSEILQLQLKQNVKRDSKIKDLKPFLDEEGLICVGGRLQNSDLSFREQHPWVLPSSHKYSELLVRSCHERVMHSGVRDTLIQVREQYWILRGRQFVKRIVSGCFICRKLKVKAAQQITAPLPQDRVTESAAFEVTGVDYAGTCTMM</sequence>
<dbReference type="Pfam" id="PF17921">
    <property type="entry name" value="Integrase_H2C2"/>
    <property type="match status" value="1"/>
</dbReference>
<gene>
    <name evidence="2" type="primary">Nfu_g_1_024151</name>
</gene>
<dbReference type="PANTHER" id="PTHR47331">
    <property type="entry name" value="PHD-TYPE DOMAIN-CONTAINING PROTEIN"/>
    <property type="match status" value="1"/>
</dbReference>
<dbReference type="InterPro" id="IPR041588">
    <property type="entry name" value="Integrase_H2C2"/>
</dbReference>
<dbReference type="EMBL" id="HADZ01017695">
    <property type="protein sequence ID" value="SBP81636.1"/>
    <property type="molecule type" value="Transcribed_RNA"/>
</dbReference>
<name>A0A1A8CSF3_NOTKA</name>
<reference evidence="2" key="1">
    <citation type="submission" date="2016-05" db="EMBL/GenBank/DDBJ databases">
        <authorList>
            <person name="Lavstsen T."/>
            <person name="Jespersen J.S."/>
        </authorList>
    </citation>
    <scope>NUCLEOTIDE SEQUENCE</scope>
    <source>
        <tissue evidence="2">Brain</tissue>
    </source>
</reference>
<feature type="domain" description="Integrase zinc-binding" evidence="1">
    <location>
        <begin position="398"/>
        <end position="450"/>
    </location>
</feature>
<dbReference type="Pfam" id="PF05380">
    <property type="entry name" value="Peptidase_A17"/>
    <property type="match status" value="1"/>
</dbReference>
<dbReference type="Gene3D" id="1.10.340.70">
    <property type="match status" value="1"/>
</dbReference>
<dbReference type="InterPro" id="IPR008042">
    <property type="entry name" value="Retrotrans_Pao"/>
</dbReference>
<proteinExistence type="predicted"/>